<dbReference type="InterPro" id="IPR052999">
    <property type="entry name" value="PTS1_Protein"/>
</dbReference>
<dbReference type="AlphaFoldDB" id="A0A8H7VQR2"/>
<dbReference type="Gene3D" id="1.20.1290.10">
    <property type="entry name" value="AhpD-like"/>
    <property type="match status" value="1"/>
</dbReference>
<dbReference type="InterPro" id="IPR029032">
    <property type="entry name" value="AhpD-like"/>
</dbReference>
<evidence type="ECO:0000313" key="1">
    <source>
        <dbReference type="EMBL" id="KAG2225308.1"/>
    </source>
</evidence>
<organism evidence="1 2">
    <name type="scientific">Circinella minor</name>
    <dbReference type="NCBI Taxonomy" id="1195481"/>
    <lineage>
        <taxon>Eukaryota</taxon>
        <taxon>Fungi</taxon>
        <taxon>Fungi incertae sedis</taxon>
        <taxon>Mucoromycota</taxon>
        <taxon>Mucoromycotina</taxon>
        <taxon>Mucoromycetes</taxon>
        <taxon>Mucorales</taxon>
        <taxon>Lichtheimiaceae</taxon>
        <taxon>Circinella</taxon>
    </lineage>
</organism>
<evidence type="ECO:0000313" key="2">
    <source>
        <dbReference type="Proteomes" id="UP000646827"/>
    </source>
</evidence>
<dbReference type="PANTHER" id="PTHR28180:SF2">
    <property type="entry name" value="PEROXISOMAL PROTEIN 2"/>
    <property type="match status" value="1"/>
</dbReference>
<comment type="caution">
    <text evidence="1">The sequence shown here is derived from an EMBL/GenBank/DDBJ whole genome shotgun (WGS) entry which is preliminary data.</text>
</comment>
<dbReference type="EMBL" id="JAEPRB010000029">
    <property type="protein sequence ID" value="KAG2225308.1"/>
    <property type="molecule type" value="Genomic_DNA"/>
</dbReference>
<dbReference type="PANTHER" id="PTHR28180">
    <property type="entry name" value="CONSERVED MITOCHONDRIAL PROTEIN-RELATED"/>
    <property type="match status" value="1"/>
</dbReference>
<dbReference type="SUPFAM" id="SSF69118">
    <property type="entry name" value="AhpD-like"/>
    <property type="match status" value="1"/>
</dbReference>
<gene>
    <name evidence="1" type="ORF">INT45_005552</name>
</gene>
<name>A0A8H7VQR2_9FUNG</name>
<dbReference type="OrthoDB" id="5537330at2759"/>
<proteinExistence type="predicted"/>
<evidence type="ECO:0008006" key="3">
    <source>
        <dbReference type="Google" id="ProtNLM"/>
    </source>
</evidence>
<keyword evidence="2" id="KW-1185">Reference proteome</keyword>
<reference evidence="1 2" key="1">
    <citation type="submission" date="2020-12" db="EMBL/GenBank/DDBJ databases">
        <title>Metabolic potential, ecology and presence of endohyphal bacteria is reflected in genomic diversity of Mucoromycotina.</title>
        <authorList>
            <person name="Muszewska A."/>
            <person name="Okrasinska A."/>
            <person name="Steczkiewicz K."/>
            <person name="Drgas O."/>
            <person name="Orlowska M."/>
            <person name="Perlinska-Lenart U."/>
            <person name="Aleksandrzak-Piekarczyk T."/>
            <person name="Szatraj K."/>
            <person name="Zielenkiewicz U."/>
            <person name="Pilsyk S."/>
            <person name="Malc E."/>
            <person name="Mieczkowski P."/>
            <person name="Kruszewska J.S."/>
            <person name="Biernat P."/>
            <person name="Pawlowska J."/>
        </authorList>
    </citation>
    <scope>NUCLEOTIDE SEQUENCE [LARGE SCALE GENOMIC DNA]</scope>
    <source>
        <strain evidence="1 2">CBS 142.35</strain>
    </source>
</reference>
<sequence length="237" mass="26857">MALLNILRDIRTLFTKNDPLNDLWYIVACSAITSLNHPEDVEPVYKLVEQTIDESSKLNTNEKEDAKVKAVLRMREGILKSFIASGFPKTINGLRHLNIATPDIIKAKLPQTPIRHEESWEEISQQRERGKSLFAKIYDKHTNRVTNDMYTYYPDLAYVAINQLYGPIVSNTSVLTGKESSLILVTGLKSQDIALQLRGHAWGAIHQGATREELNNISTMVELLCKHYNITIPKAKL</sequence>
<dbReference type="Proteomes" id="UP000646827">
    <property type="component" value="Unassembled WGS sequence"/>
</dbReference>
<accession>A0A8H7VQR2</accession>
<protein>
    <recommendedName>
        <fullName evidence="3">Carboxymuconolactone decarboxylase-like domain-containing protein</fullName>
    </recommendedName>
</protein>